<dbReference type="InterPro" id="IPR002077">
    <property type="entry name" value="VDCCAlpha1"/>
</dbReference>
<keyword evidence="3 14" id="KW-0109">Calcium transport</keyword>
<evidence type="ECO:0000256" key="15">
    <source>
        <dbReference type="SAM" id="MobiDB-lite"/>
    </source>
</evidence>
<dbReference type="Gene3D" id="1.10.287.70">
    <property type="match status" value="3"/>
</dbReference>
<organism evidence="18 19">
    <name type="scientific">Bodo saltans</name>
    <name type="common">Flagellated protozoan</name>
    <dbReference type="NCBI Taxonomy" id="75058"/>
    <lineage>
        <taxon>Eukaryota</taxon>
        <taxon>Discoba</taxon>
        <taxon>Euglenozoa</taxon>
        <taxon>Kinetoplastea</taxon>
        <taxon>Metakinetoplastina</taxon>
        <taxon>Eubodonida</taxon>
        <taxon>Bodonidae</taxon>
        <taxon>Bodo</taxon>
    </lineage>
</organism>
<dbReference type="VEuPathDB" id="TriTrypDB:BSAL_27665"/>
<feature type="compositionally biased region" description="Basic and acidic residues" evidence="15">
    <location>
        <begin position="83"/>
        <end position="100"/>
    </location>
</feature>
<comment type="subcellular location">
    <subcellularLocation>
        <location evidence="1 14">Membrane</location>
        <topology evidence="1 14">Multi-pass membrane protein</topology>
    </subcellularLocation>
</comment>
<evidence type="ECO:0000256" key="10">
    <source>
        <dbReference type="ARBA" id="ARBA00023136"/>
    </source>
</evidence>
<feature type="transmembrane region" description="Helical" evidence="16">
    <location>
        <begin position="679"/>
        <end position="703"/>
    </location>
</feature>
<feature type="transmembrane region" description="Helical" evidence="16">
    <location>
        <begin position="393"/>
        <end position="414"/>
    </location>
</feature>
<feature type="compositionally biased region" description="Basic and acidic residues" evidence="15">
    <location>
        <begin position="1301"/>
        <end position="1319"/>
    </location>
</feature>
<dbReference type="InterPro" id="IPR027359">
    <property type="entry name" value="Volt_channel_dom_sf"/>
</dbReference>
<feature type="region of interest" description="Disordered" evidence="15">
    <location>
        <begin position="969"/>
        <end position="997"/>
    </location>
</feature>
<feature type="region of interest" description="Disordered" evidence="15">
    <location>
        <begin position="1790"/>
        <end position="1815"/>
    </location>
</feature>
<dbReference type="Pfam" id="PF00520">
    <property type="entry name" value="Ion_trans"/>
    <property type="match status" value="3"/>
</dbReference>
<evidence type="ECO:0000313" key="19">
    <source>
        <dbReference type="Proteomes" id="UP000051952"/>
    </source>
</evidence>
<feature type="transmembrane region" description="Helical" evidence="16">
    <location>
        <begin position="197"/>
        <end position="215"/>
    </location>
</feature>
<dbReference type="GO" id="GO:0098703">
    <property type="term" value="P:calcium ion import across plasma membrane"/>
    <property type="evidence" value="ECO:0007669"/>
    <property type="project" value="TreeGrafter"/>
</dbReference>
<feature type="compositionally biased region" description="Polar residues" evidence="15">
    <location>
        <begin position="2369"/>
        <end position="2387"/>
    </location>
</feature>
<dbReference type="InterPro" id="IPR050599">
    <property type="entry name" value="VDCC_alpha-1_subunit"/>
</dbReference>
<feature type="transmembrane region" description="Helical" evidence="16">
    <location>
        <begin position="628"/>
        <end position="646"/>
    </location>
</feature>
<protein>
    <submittedName>
        <fullName evidence="18">Voltage-gated ion channel superfamily, putative</fullName>
    </submittedName>
</protein>
<feature type="region of interest" description="Disordered" evidence="15">
    <location>
        <begin position="1297"/>
        <end position="1359"/>
    </location>
</feature>
<feature type="region of interest" description="Disordered" evidence="15">
    <location>
        <begin position="1076"/>
        <end position="1106"/>
    </location>
</feature>
<evidence type="ECO:0000259" key="17">
    <source>
        <dbReference type="Pfam" id="PF00520"/>
    </source>
</evidence>
<feature type="transmembrane region" description="Helical" evidence="16">
    <location>
        <begin position="334"/>
        <end position="358"/>
    </location>
</feature>
<feature type="domain" description="Ion transport" evidence="17">
    <location>
        <begin position="561"/>
        <end position="815"/>
    </location>
</feature>
<evidence type="ECO:0000313" key="18">
    <source>
        <dbReference type="EMBL" id="CUI15139.1"/>
    </source>
</evidence>
<dbReference type="GO" id="GO:0008331">
    <property type="term" value="F:high voltage-gated calcium channel activity"/>
    <property type="evidence" value="ECO:0007669"/>
    <property type="project" value="TreeGrafter"/>
</dbReference>
<keyword evidence="4 14" id="KW-0107">Calcium channel</keyword>
<keyword evidence="12" id="KW-0407">Ion channel</keyword>
<dbReference type="SUPFAM" id="SSF81324">
    <property type="entry name" value="Voltage-gated potassium channels"/>
    <property type="match status" value="2"/>
</dbReference>
<dbReference type="GO" id="GO:0046872">
    <property type="term" value="F:metal ion binding"/>
    <property type="evidence" value="ECO:0007669"/>
    <property type="project" value="UniProtKB-KW"/>
</dbReference>
<keyword evidence="11" id="KW-0325">Glycoprotein</keyword>
<feature type="region of interest" description="Disordered" evidence="15">
    <location>
        <begin position="2240"/>
        <end position="2325"/>
    </location>
</feature>
<evidence type="ECO:0000256" key="3">
    <source>
        <dbReference type="ARBA" id="ARBA00022568"/>
    </source>
</evidence>
<accession>A0A0S4KKL8</accession>
<feature type="compositionally biased region" description="Low complexity" evidence="15">
    <location>
        <begin position="1241"/>
        <end position="1252"/>
    </location>
</feature>
<feature type="transmembrane region" description="Helical" evidence="16">
    <location>
        <begin position="267"/>
        <end position="289"/>
    </location>
</feature>
<dbReference type="EMBL" id="CYKH01001850">
    <property type="protein sequence ID" value="CUI15139.1"/>
    <property type="molecule type" value="Genomic_DNA"/>
</dbReference>
<evidence type="ECO:0000256" key="13">
    <source>
        <dbReference type="PIRSR" id="PIRSR602077-1"/>
    </source>
</evidence>
<feature type="compositionally biased region" description="Acidic residues" evidence="15">
    <location>
        <begin position="133"/>
        <end position="154"/>
    </location>
</feature>
<feature type="domain" description="Ion transport" evidence="17">
    <location>
        <begin position="195"/>
        <end position="468"/>
    </location>
</feature>
<dbReference type="PRINTS" id="PR00167">
    <property type="entry name" value="CACHANNEL"/>
</dbReference>
<evidence type="ECO:0000256" key="12">
    <source>
        <dbReference type="ARBA" id="ARBA00023303"/>
    </source>
</evidence>
<feature type="transmembrane region" description="Helical" evidence="16">
    <location>
        <begin position="788"/>
        <end position="814"/>
    </location>
</feature>
<keyword evidence="8 16" id="KW-1133">Transmembrane helix</keyword>
<keyword evidence="2" id="KW-0813">Transport</keyword>
<keyword evidence="5 16" id="KW-0812">Transmembrane</keyword>
<feature type="region of interest" description="Disordered" evidence="15">
    <location>
        <begin position="2345"/>
        <end position="2387"/>
    </location>
</feature>
<evidence type="ECO:0000256" key="8">
    <source>
        <dbReference type="ARBA" id="ARBA00022989"/>
    </source>
</evidence>
<feature type="compositionally biased region" description="Polar residues" evidence="15">
    <location>
        <begin position="2263"/>
        <end position="2273"/>
    </location>
</feature>
<feature type="compositionally biased region" description="Low complexity" evidence="15">
    <location>
        <begin position="2351"/>
        <end position="2364"/>
    </location>
</feature>
<evidence type="ECO:0000256" key="1">
    <source>
        <dbReference type="ARBA" id="ARBA00004141"/>
    </source>
</evidence>
<feature type="region of interest" description="Disordered" evidence="15">
    <location>
        <begin position="1224"/>
        <end position="1260"/>
    </location>
</feature>
<evidence type="ECO:0000256" key="16">
    <source>
        <dbReference type="SAM" id="Phobius"/>
    </source>
</evidence>
<evidence type="ECO:0000256" key="14">
    <source>
        <dbReference type="RuleBase" id="RU003808"/>
    </source>
</evidence>
<evidence type="ECO:0000256" key="11">
    <source>
        <dbReference type="ARBA" id="ARBA00023180"/>
    </source>
</evidence>
<dbReference type="InterPro" id="IPR005821">
    <property type="entry name" value="Ion_trans_dom"/>
</dbReference>
<dbReference type="OrthoDB" id="416585at2759"/>
<evidence type="ECO:0000256" key="7">
    <source>
        <dbReference type="ARBA" id="ARBA00022882"/>
    </source>
</evidence>
<feature type="compositionally biased region" description="Low complexity" evidence="15">
    <location>
        <begin position="1326"/>
        <end position="1350"/>
    </location>
</feature>
<dbReference type="PANTHER" id="PTHR45628:SF7">
    <property type="entry name" value="VOLTAGE-DEPENDENT CALCIUM CHANNEL TYPE A SUBUNIT ALPHA-1"/>
    <property type="match status" value="1"/>
</dbReference>
<gene>
    <name evidence="18" type="ORF">BSAL_27665</name>
</gene>
<evidence type="ECO:0000256" key="5">
    <source>
        <dbReference type="ARBA" id="ARBA00022692"/>
    </source>
</evidence>
<evidence type="ECO:0000256" key="6">
    <source>
        <dbReference type="ARBA" id="ARBA00022837"/>
    </source>
</evidence>
<feature type="compositionally biased region" description="Basic residues" evidence="15">
    <location>
        <begin position="969"/>
        <end position="980"/>
    </location>
</feature>
<keyword evidence="13" id="KW-0479">Metal-binding</keyword>
<feature type="binding site" evidence="13">
    <location>
        <position position="407"/>
    </location>
    <ligand>
        <name>Ca(2+)</name>
        <dbReference type="ChEBI" id="CHEBI:29108"/>
    </ligand>
</feature>
<name>A0A0S4KKL8_BODSA</name>
<dbReference type="Gene3D" id="1.20.120.350">
    <property type="entry name" value="Voltage-gated potassium channels. Chain C"/>
    <property type="match status" value="2"/>
</dbReference>
<feature type="transmembrane region" description="Helical" evidence="16">
    <location>
        <begin position="434"/>
        <end position="458"/>
    </location>
</feature>
<feature type="transmembrane region" description="Helical" evidence="16">
    <location>
        <begin position="235"/>
        <end position="255"/>
    </location>
</feature>
<sequence length="2600" mass="286332">MYSTECAGLPRSNFDSFGTAMLTSFIIATGDNWNYIMYNGMNSVNVAVAIPFVVYFYVSVYILMNLLVSILLSAADREHTATEEELLEQQRQDNEAEKKGLLQKAANSGGGEEDPFAVQTYTEEDVERMLQENSDEDKEEEEDEEEDDDDYDEGMDVIVSRSGKVKEKSRSAKVVEELSRMWDRSRKSLKKVVEHKAWQTAMVLNILVGTCSMGFEDPIAAPDSKSVQVTRDIDLVTTIIFLIELALYVHVFGLVRKPSAYLRRDGWNVVDFCLIIISFTTMLIVRAGVLDSTSRTMLFVFFLRSLRPLRVIRQARGMRKVMSAVLGSLPEMKWVFVVTLGIFATWGVFGVFFFAGALRSCWLDGTMLAEADEALCATLGGDFINSELHFDNILFAMLTIFVCSTLENWSIIMFRAMDIVAVGQPFRRNANVWASLYFIVAAAFCGLIVMNLFVSVLISSYNERKRKAAFQRSILLTKEQEAWITTNKRLARLLPIRNQKGMAADQQVAVTKEGILVFHSQVSTLTPQTVLRKQEGEQITAKVHHHVGRLRVKLREITRSSTFSNLFLAIVLANFVVSAIVTYPQSDSLTNTINSISQAFTICFVLEAALKIGGDTFAVYVSSTWNRLDFLVAMVSLIALILASFYDAKPFSLIETLRITRLARLTKEYFSLDRMISKFGAAILAIGHVMGVILMVYFIYAVLGMRMFGRVWQQAFGGSNNGGASDGIDTNQNFASLQHAMILLMRMTTQGDWPVLMMTSSFAFSLSSPNFCDLNIGNCGLAVPAAEVYYVTFIFLATVVLTNLFTAVLLDAFGSSGLTRALRKKEAEIFFKNWKEYDPDDTMTINPYDILPFIRSIPKECVLGFNGRPKRKRIGLEVNLLTSLQLVDLTHRVTWVALVDALCRAAYPIPFKPRNSIVYLVYTDLLHLPLQQFAQIGRNMLEITGAAQSFGKTAFMNVQRLSRLVSGKKIKRRNRARKSRSASGKRNSKKKGGKFDEADVNNIHQDVMMFLSTMPPDCMFNPFLLPSIFLSALKTIALHARDEMMKHFLHMNKNLIEDLDENGNLISTEPENLKGSKLNASALGSPSRRIDELGSPASPSAFSPREGGIGFNSSVSEADGGVTNTSIVDGSSIANGDIDDDPVLHLADLFPATHPVMAMLQPSDLRDLFSKCAALIMINAVIKKRRSRLAQRVLETKIERDILAKLRRELGIVVPESVLRSSNYREHDDVRSPLSITTQDNSNANASNSNTAPGSPDVRRARSVTQIQMGGQALMSSGMGGGGAGMASEIALDSRFSIATKPEEKPRDRRPTVMVKDSEEGGGDDPASPTGAEAASPPTAASPTESGSSSRKSKAPYDEFEIPYKPSTLRLPPRATEIVPDHSALEPLKWILIDDSHQHLFSTTHQRPGGSAFSPHASADDGAGLPSLLAPYDVCGMFAEIVLGDPILSANLLEEVQLTRATMTTCLTQLSDWRVASDQLHEIIKPMLLQGLQPMVFSEDLSDSVELLAFRALGAATTSTQAIKKASGITHIVPSLPIKLKDLIDASTIPALGRTPQLYRDVLKRQVQAGKERQNDHITQLMMSYKKLAATAEQLEKKVVDVWPQEGRKKMEEGVIALVNQCSQDFKRIEIDGVNSVFAGAKLPKTMYQTVGNVTTQVTTAPVNPTALAYRWVSLYRTLEMVQYISTQWDNVKTVKMLANPRATLTAASLKAVQYYYSVTDLSELSARANSNAAKAQARSMSVPQAIDKLVVNSLFRSPSPSNLDSLSAVLQDVLVQEVRKIIDGTGQLVKKPSAANPSSPLKDEKRRRSSTIKATSSNLSIAKTLENLAAAAASEEVAVDPLANETDEKRCLRILRDEMKTRINYAPQEREDPYLTSVVNFCSTLSKSEKMKAESKLTQAPRTNSAFAAADGKSNELIQRIPELLTLEEFEQQLIQDLEAMTSEIVSSIKFFVATPRKFVTAGAGFMKSLVKWKSGEVSDFSAISVRTLIVASERDKLNLSVDSVQKQRKLLGIAETEVDVLGHISNSHRASLSSITAFTPAVDVPTDILQKLETKMQENPEEVLLLRSEEGVTVHALTKTVVSPFATQPDARSVQHMLDVIMTLHAWANVVSTRRNRDPLNIMNESQETFEVLGKMTNTIAVVAKDSLKALAIHGHSHAASVSTTVQRLYRTQPGLDAALEGYARASAKCAVALNDLQRTFARLLCAATELIVSHENEKQQQIFRPQRKLTRIAQVNEAENHSSAPPPMIQDGDEVVDSNPRGSSTQSSGNGDPLDIIGDARKPSSGDNNNRESASVSSPLWKRDSVKEQSSSSLRRGGGRSHEQLIADAKARMEARKLGVTPSFRDISASPEPRASSSSRRVNPAANVTGSPRSSVASPLTRENVSGATASSPLLLTTTVQSQRADVTALEATAQQLASLCRNPKPKPNEVLTVLVALVEHKVSIKYFQLRANNSSPATEKKYDKLPRNELLFIPALLKLSLPFSVSDRASVPKNASDCFVHATLSITKKANRDEIRGAVAISNISQVRYPLSLTKDLDCGFDSASSSQPEWANVLPRVVAVDDIHHRTIHFFLMPQESAARQLFQILDAIRDSVAL</sequence>
<evidence type="ECO:0000256" key="9">
    <source>
        <dbReference type="ARBA" id="ARBA00023065"/>
    </source>
</evidence>
<feature type="region of interest" description="Disordered" evidence="15">
    <location>
        <begin position="83"/>
        <end position="117"/>
    </location>
</feature>
<evidence type="ECO:0000256" key="4">
    <source>
        <dbReference type="ARBA" id="ARBA00022673"/>
    </source>
</evidence>
<feature type="transmembrane region" description="Helical" evidence="16">
    <location>
        <begin position="46"/>
        <end position="72"/>
    </location>
</feature>
<dbReference type="PANTHER" id="PTHR45628">
    <property type="entry name" value="VOLTAGE-DEPENDENT CALCIUM CHANNEL TYPE A SUBUNIT ALPHA-1"/>
    <property type="match status" value="1"/>
</dbReference>
<feature type="transmembrane region" description="Helical" evidence="16">
    <location>
        <begin position="563"/>
        <end position="584"/>
    </location>
</feature>
<proteinExistence type="inferred from homology"/>
<feature type="compositionally biased region" description="Polar residues" evidence="15">
    <location>
        <begin position="2288"/>
        <end position="2301"/>
    </location>
</feature>
<keyword evidence="9" id="KW-0406">Ion transport</keyword>
<keyword evidence="7 14" id="KW-0851">Voltage-gated channel</keyword>
<keyword evidence="10 16" id="KW-0472">Membrane</keyword>
<feature type="domain" description="Ion transport" evidence="17">
    <location>
        <begin position="9"/>
        <end position="77"/>
    </location>
</feature>
<comment type="similarity">
    <text evidence="14">Belongs to the calcium channel alpha-1 subunit (TC 1.A.1.11) family.</text>
</comment>
<evidence type="ECO:0000256" key="2">
    <source>
        <dbReference type="ARBA" id="ARBA00022448"/>
    </source>
</evidence>
<keyword evidence="19" id="KW-1185">Reference proteome</keyword>
<reference evidence="19" key="1">
    <citation type="submission" date="2015-09" db="EMBL/GenBank/DDBJ databases">
        <authorList>
            <consortium name="Pathogen Informatics"/>
        </authorList>
    </citation>
    <scope>NUCLEOTIDE SEQUENCE [LARGE SCALE GENOMIC DNA]</scope>
    <source>
        <strain evidence="19">Lake Konstanz</strain>
    </source>
</reference>
<dbReference type="GO" id="GO:0005891">
    <property type="term" value="C:voltage-gated calcium channel complex"/>
    <property type="evidence" value="ECO:0007669"/>
    <property type="project" value="InterPro"/>
</dbReference>
<feature type="region of interest" description="Disordered" evidence="15">
    <location>
        <begin position="129"/>
        <end position="154"/>
    </location>
</feature>
<dbReference type="Proteomes" id="UP000051952">
    <property type="component" value="Unassembled WGS sequence"/>
</dbReference>
<feature type="transmembrane region" description="Helical" evidence="16">
    <location>
        <begin position="596"/>
        <end position="621"/>
    </location>
</feature>
<keyword evidence="6 13" id="KW-0106">Calcium</keyword>